<proteinExistence type="predicted"/>
<sequence>MKSIIFLIMLLVMPSLALAAQEPTDRVKLGVADIIGIASDSALSAEQKKQSLSNVIEKHVDLQASAQRVLGKYWRQANDTEKRQFMLLLKGVLVDTYIILLEEYDNQTVDYTSETIKKKVYATVDTEIHTKENIIPVSYRLYQRNNEWKIYDFVAEGLSMIRTFSNDYRRTLKQSGVSGLNEALAAKLAQK</sequence>
<evidence type="ECO:0000313" key="4">
    <source>
        <dbReference type="Proteomes" id="UP000273778"/>
    </source>
</evidence>
<feature type="chain" id="PRO_5018033077" evidence="1">
    <location>
        <begin position="20"/>
        <end position="191"/>
    </location>
</feature>
<dbReference type="Gene3D" id="3.10.450.710">
    <property type="entry name" value="Tgt2/MlaC"/>
    <property type="match status" value="1"/>
</dbReference>
<evidence type="ECO:0000256" key="1">
    <source>
        <dbReference type="SAM" id="SignalP"/>
    </source>
</evidence>
<reference evidence="3" key="3">
    <citation type="submission" date="2018-11" db="EMBL/GenBank/DDBJ databases">
        <authorList>
            <person name="Hwang Y.J."/>
            <person name="Hwang C.Y."/>
        </authorList>
    </citation>
    <scope>NUCLEOTIDE SEQUENCE</scope>
    <source>
        <strain evidence="3">R106</strain>
    </source>
</reference>
<evidence type="ECO:0000313" key="5">
    <source>
        <dbReference type="Proteomes" id="UP000278855"/>
    </source>
</evidence>
<dbReference type="PIRSF" id="PIRSF004649">
    <property type="entry name" value="MlaC"/>
    <property type="match status" value="1"/>
</dbReference>
<organism evidence="3 5">
    <name type="scientific">Shewanella psychromarinicola</name>
    <dbReference type="NCBI Taxonomy" id="2487742"/>
    <lineage>
        <taxon>Bacteria</taxon>
        <taxon>Pseudomonadati</taxon>
        <taxon>Pseudomonadota</taxon>
        <taxon>Gammaproteobacteria</taxon>
        <taxon>Alteromonadales</taxon>
        <taxon>Shewanellaceae</taxon>
        <taxon>Shewanella</taxon>
    </lineage>
</organism>
<dbReference type="PANTHER" id="PTHR36573:SF1">
    <property type="entry name" value="INTERMEMBRANE PHOSPHOLIPID TRANSPORT SYSTEM BINDING PROTEIN MLAC"/>
    <property type="match status" value="1"/>
</dbReference>
<dbReference type="PANTHER" id="PTHR36573">
    <property type="entry name" value="INTERMEMBRANE PHOSPHOLIPID TRANSPORT SYSTEM BINDING PROTEIN MLAC"/>
    <property type="match status" value="1"/>
</dbReference>
<dbReference type="InterPro" id="IPR008869">
    <property type="entry name" value="MlaC/ttg2D"/>
</dbReference>
<feature type="signal peptide" evidence="1">
    <location>
        <begin position="1"/>
        <end position="19"/>
    </location>
</feature>
<dbReference type="RefSeq" id="WP_124014085.1">
    <property type="nucleotide sequence ID" value="NZ_CP034073.1"/>
</dbReference>
<reference evidence="2 4" key="1">
    <citation type="submission" date="2018-11" db="EMBL/GenBank/DDBJ databases">
        <title>Shewanella sp. M2.</title>
        <authorList>
            <person name="Hwang Y.J."/>
            <person name="Hwang C.Y."/>
        </authorList>
    </citation>
    <scope>NUCLEOTIDE SEQUENCE [LARGE SCALE GENOMIC DNA]</scope>
    <source>
        <strain evidence="2 4">M2</strain>
    </source>
</reference>
<dbReference type="KEGG" id="spsr:EGC80_06650"/>
<gene>
    <name evidence="3" type="ORF">EGC77_20330</name>
    <name evidence="2" type="ORF">EGC80_06650</name>
</gene>
<dbReference type="OrthoDB" id="9787053at2"/>
<evidence type="ECO:0000313" key="3">
    <source>
        <dbReference type="EMBL" id="RPA22889.1"/>
    </source>
</evidence>
<dbReference type="EMBL" id="CP034073">
    <property type="protein sequence ID" value="AZG34631.1"/>
    <property type="molecule type" value="Genomic_DNA"/>
</dbReference>
<name>A0A3N4DB82_9GAMM</name>
<reference evidence="5" key="2">
    <citation type="submission" date="2018-11" db="EMBL/GenBank/DDBJ databases">
        <title>Shewanella sp. R106.</title>
        <authorList>
            <person name="Hwang Y.J."/>
            <person name="Hwang C.Y."/>
        </authorList>
    </citation>
    <scope>NUCLEOTIDE SEQUENCE [LARGE SCALE GENOMIC DNA]</scope>
    <source>
        <strain evidence="5">R106</strain>
    </source>
</reference>
<protein>
    <submittedName>
        <fullName evidence="3">ABC transporter substrate-binding protein</fullName>
    </submittedName>
</protein>
<dbReference type="EMBL" id="RKKB01000024">
    <property type="protein sequence ID" value="RPA22889.1"/>
    <property type="molecule type" value="Genomic_DNA"/>
</dbReference>
<evidence type="ECO:0000313" key="2">
    <source>
        <dbReference type="EMBL" id="AZG34631.1"/>
    </source>
</evidence>
<keyword evidence="4" id="KW-1185">Reference proteome</keyword>
<dbReference type="AlphaFoldDB" id="A0A3N4DB82"/>
<keyword evidence="1" id="KW-0732">Signal</keyword>
<dbReference type="InterPro" id="IPR042245">
    <property type="entry name" value="Tgt2/MlaC_sf"/>
</dbReference>
<accession>A0A3N4DB82</accession>
<dbReference type="Proteomes" id="UP000278855">
    <property type="component" value="Unassembled WGS sequence"/>
</dbReference>
<dbReference type="Proteomes" id="UP000273778">
    <property type="component" value="Chromosome"/>
</dbReference>
<dbReference type="Pfam" id="PF05494">
    <property type="entry name" value="MlaC"/>
    <property type="match status" value="1"/>
</dbReference>